<organism evidence="1 2">
    <name type="scientific">Mycoplasma cottewii</name>
    <dbReference type="NCBI Taxonomy" id="51364"/>
    <lineage>
        <taxon>Bacteria</taxon>
        <taxon>Bacillati</taxon>
        <taxon>Mycoplasmatota</taxon>
        <taxon>Mollicutes</taxon>
        <taxon>Mycoplasmataceae</taxon>
        <taxon>Mycoplasma</taxon>
    </lineage>
</organism>
<dbReference type="SUPFAM" id="SSF53335">
    <property type="entry name" value="S-adenosyl-L-methionine-dependent methyltransferases"/>
    <property type="match status" value="1"/>
</dbReference>
<proteinExistence type="predicted"/>
<protein>
    <submittedName>
        <fullName evidence="1">DNA methyltransferase</fullName>
    </submittedName>
</protein>
<evidence type="ECO:0000313" key="2">
    <source>
        <dbReference type="Proteomes" id="UP001059819"/>
    </source>
</evidence>
<keyword evidence="1" id="KW-0489">Methyltransferase</keyword>
<dbReference type="RefSeq" id="WP_259429961.1">
    <property type="nucleotide sequence ID" value="NZ_CP103424.1"/>
</dbReference>
<reference evidence="1" key="1">
    <citation type="submission" date="2022-08" db="EMBL/GenBank/DDBJ databases">
        <title>Complete genome sequence of Mycoplasma cottewii type strain VIS.</title>
        <authorList>
            <person name="Spergser J."/>
        </authorList>
    </citation>
    <scope>NUCLEOTIDE SEQUENCE</scope>
    <source>
        <strain evidence="1">VIS</strain>
    </source>
</reference>
<sequence length="276" mass="32392">MIIKENNETVYIVWALYDDSESSYQKAIKKYFDKQFVVYSIGINEPEKIKFKESNNYKYKQIDLSLTNDKLIEQLNKLPRPDIILASPPCESWSIADCGKKMFSKISSTDDQQEICTWEVRNRKYYETYNSTCSANKKRSFLKKEIARILGVATIGATINIIETFKPKVWVIENPTTSKTWEFQKEHWDFHTGYFENKTYYSAYNSNFSLKPTTFKSNIQLLLKAKKVPGNKEHMKKNNYSLRSSIPDELIKDIIEQIIAKLESIKKSMNFKSIRK</sequence>
<evidence type="ECO:0000313" key="1">
    <source>
        <dbReference type="EMBL" id="UWD34773.1"/>
    </source>
</evidence>
<gene>
    <name evidence="1" type="ORF">NX779_03075</name>
</gene>
<dbReference type="EMBL" id="CP103424">
    <property type="protein sequence ID" value="UWD34773.1"/>
    <property type="molecule type" value="Genomic_DNA"/>
</dbReference>
<dbReference type="Proteomes" id="UP001059819">
    <property type="component" value="Chromosome"/>
</dbReference>
<keyword evidence="1" id="KW-0808">Transferase</keyword>
<dbReference type="GO" id="GO:0032259">
    <property type="term" value="P:methylation"/>
    <property type="evidence" value="ECO:0007669"/>
    <property type="project" value="UniProtKB-KW"/>
</dbReference>
<dbReference type="Gene3D" id="3.40.50.150">
    <property type="entry name" value="Vaccinia Virus protein VP39"/>
    <property type="match status" value="1"/>
</dbReference>
<dbReference type="InterPro" id="IPR029063">
    <property type="entry name" value="SAM-dependent_MTases_sf"/>
</dbReference>
<name>A0ABY5TVT7_9MOLU</name>
<keyword evidence="2" id="KW-1185">Reference proteome</keyword>
<accession>A0ABY5TVT7</accession>
<dbReference type="GO" id="GO:0008168">
    <property type="term" value="F:methyltransferase activity"/>
    <property type="evidence" value="ECO:0007669"/>
    <property type="project" value="UniProtKB-KW"/>
</dbReference>